<dbReference type="Gene3D" id="3.30.70.360">
    <property type="match status" value="1"/>
</dbReference>
<comment type="similarity">
    <text evidence="1">Belongs to the peptidase M20 family.</text>
</comment>
<dbReference type="RefSeq" id="WP_054208234.1">
    <property type="nucleotide sequence ID" value="NZ_LGSZ01000026.1"/>
</dbReference>
<dbReference type="SUPFAM" id="SSF55031">
    <property type="entry name" value="Bacterial exopeptidase dimerisation domain"/>
    <property type="match status" value="1"/>
</dbReference>
<dbReference type="PANTHER" id="PTHR32494:SF5">
    <property type="entry name" value="ALLANTOATE AMIDOHYDROLASE"/>
    <property type="match status" value="1"/>
</dbReference>
<evidence type="ECO:0000256" key="1">
    <source>
        <dbReference type="ARBA" id="ARBA00006153"/>
    </source>
</evidence>
<keyword evidence="3" id="KW-0862">Zinc</keyword>
<dbReference type="Pfam" id="PF01546">
    <property type="entry name" value="Peptidase_M20"/>
    <property type="match status" value="1"/>
</dbReference>
<dbReference type="PATRIC" id="fig|1526658.3.peg.3642"/>
<dbReference type="Proteomes" id="UP000037822">
    <property type="component" value="Unassembled WGS sequence"/>
</dbReference>
<dbReference type="GO" id="GO:0016813">
    <property type="term" value="F:hydrolase activity, acting on carbon-nitrogen (but not peptide) bonds, in linear amidines"/>
    <property type="evidence" value="ECO:0007669"/>
    <property type="project" value="InterPro"/>
</dbReference>
<dbReference type="PANTHER" id="PTHR32494">
    <property type="entry name" value="ALLANTOATE DEIMINASE-RELATED"/>
    <property type="match status" value="1"/>
</dbReference>
<feature type="binding site" evidence="3">
    <location>
        <position position="94"/>
    </location>
    <ligand>
        <name>Zn(2+)</name>
        <dbReference type="ChEBI" id="CHEBI:29105"/>
        <label>2</label>
    </ligand>
</feature>
<dbReference type="InterPro" id="IPR002933">
    <property type="entry name" value="Peptidase_M20"/>
</dbReference>
<keyword evidence="5" id="KW-1185">Reference proteome</keyword>
<keyword evidence="2 4" id="KW-0378">Hydrolase</keyword>
<gene>
    <name evidence="4" type="ORF">AE618_06470</name>
</gene>
<organism evidence="4 5">
    <name type="scientific">Bosea vaviloviae</name>
    <dbReference type="NCBI Taxonomy" id="1526658"/>
    <lineage>
        <taxon>Bacteria</taxon>
        <taxon>Pseudomonadati</taxon>
        <taxon>Pseudomonadota</taxon>
        <taxon>Alphaproteobacteria</taxon>
        <taxon>Hyphomicrobiales</taxon>
        <taxon>Boseaceae</taxon>
        <taxon>Bosea</taxon>
    </lineage>
</organism>
<evidence type="ECO:0000256" key="3">
    <source>
        <dbReference type="PIRSR" id="PIRSR001235-1"/>
    </source>
</evidence>
<feature type="binding site" evidence="3">
    <location>
        <position position="190"/>
    </location>
    <ligand>
        <name>Zn(2+)</name>
        <dbReference type="ChEBI" id="CHEBI:29105"/>
        <label>1</label>
    </ligand>
</feature>
<feature type="binding site" evidence="3">
    <location>
        <position position="129"/>
    </location>
    <ligand>
        <name>Zn(2+)</name>
        <dbReference type="ChEBI" id="CHEBI:29105"/>
        <label>2</label>
    </ligand>
</feature>
<dbReference type="EMBL" id="LGSZ01000026">
    <property type="protein sequence ID" value="KPH81832.1"/>
    <property type="molecule type" value="Genomic_DNA"/>
</dbReference>
<feature type="binding site" evidence="3">
    <location>
        <position position="94"/>
    </location>
    <ligand>
        <name>Zn(2+)</name>
        <dbReference type="ChEBI" id="CHEBI:29105"/>
        <label>1</label>
    </ligand>
</feature>
<accession>A0A0N1N486</accession>
<comment type="caution">
    <text evidence="4">The sequence shown here is derived from an EMBL/GenBank/DDBJ whole genome shotgun (WGS) entry which is preliminary data.</text>
</comment>
<dbReference type="SUPFAM" id="SSF53187">
    <property type="entry name" value="Zn-dependent exopeptidases"/>
    <property type="match status" value="1"/>
</dbReference>
<dbReference type="PIRSF" id="PIRSF001235">
    <property type="entry name" value="Amidase_carbamoylase"/>
    <property type="match status" value="1"/>
</dbReference>
<name>A0A0N1N486_9HYPH</name>
<dbReference type="GO" id="GO:0046872">
    <property type="term" value="F:metal ion binding"/>
    <property type="evidence" value="ECO:0007669"/>
    <property type="project" value="UniProtKB-KW"/>
</dbReference>
<dbReference type="NCBIfam" id="TIGR01879">
    <property type="entry name" value="hydantase"/>
    <property type="match status" value="1"/>
</dbReference>
<evidence type="ECO:0000256" key="2">
    <source>
        <dbReference type="ARBA" id="ARBA00022801"/>
    </source>
</evidence>
<evidence type="ECO:0000313" key="4">
    <source>
        <dbReference type="EMBL" id="KPH81832.1"/>
    </source>
</evidence>
<dbReference type="AlphaFoldDB" id="A0A0N1N486"/>
<feature type="binding site" evidence="3">
    <location>
        <position position="381"/>
    </location>
    <ligand>
        <name>Zn(2+)</name>
        <dbReference type="ChEBI" id="CHEBI:29105"/>
        <label>2</label>
    </ligand>
</feature>
<keyword evidence="3" id="KW-0479">Metal-binding</keyword>
<dbReference type="Gene3D" id="3.40.630.10">
    <property type="entry name" value="Zn peptidases"/>
    <property type="match status" value="1"/>
</dbReference>
<dbReference type="OrthoDB" id="9808195at2"/>
<reference evidence="4 5" key="1">
    <citation type="submission" date="2015-07" db="EMBL/GenBank/DDBJ databases">
        <title>Whole genome sequencing of Bosea vaviloviae isolated from cave pool.</title>
        <authorList>
            <person name="Tan N.E.H."/>
            <person name="Lee Y.P."/>
            <person name="Gan H.M."/>
            <person name="Barton H."/>
            <person name="Savka M.A."/>
        </authorList>
    </citation>
    <scope>NUCLEOTIDE SEQUENCE [LARGE SCALE GENOMIC DNA]</scope>
    <source>
        <strain evidence="4 5">SD260</strain>
    </source>
</reference>
<dbReference type="CDD" id="cd03884">
    <property type="entry name" value="M20_bAS"/>
    <property type="match status" value="1"/>
</dbReference>
<evidence type="ECO:0000313" key="5">
    <source>
        <dbReference type="Proteomes" id="UP000037822"/>
    </source>
</evidence>
<feature type="binding site" evidence="3">
    <location>
        <position position="83"/>
    </location>
    <ligand>
        <name>Zn(2+)</name>
        <dbReference type="ChEBI" id="CHEBI:29105"/>
        <label>1</label>
    </ligand>
</feature>
<proteinExistence type="inferred from homology"/>
<sequence length="409" mass="42947">MSSNLRIDGARLVSRLMALSAIGATPEGGCRRLALSDEDKQGRDWLVGQLQALGLDVKIDAIGNIVGILKGREDGPAVIMGSHIDTVGTGGRFDGALGVVAGVEVLATLRDAGLVPKRDMAVIAFTNEEGARFHPDMLGSYVWAGGMSVAAAHAELDADGAVLGTELRRIGYEGAEKPGFLPAHAYLEMHIEQGPVLESEGGGLGAVTGIQAICWLELTLKGRPSHAGTTPMAYRKDPGLAAARINIFANEVTKTIPGQLANSGVIRVQPANVNVVPETVVMTLDLRNPLDAPLAEAEATIRSFCAELAERDGIEISFRDLARFPATPFAEELIAGMEQSAAELGLPIRRMISGAGHDAQMMSRLCPTAMVFIPSIGGLSHNPAEFSTDEDMTAGANVLLSAAWRVANA</sequence>
<protein>
    <submittedName>
        <fullName evidence="4">Allantoate amidohydrolase</fullName>
    </submittedName>
</protein>
<dbReference type="InterPro" id="IPR036264">
    <property type="entry name" value="Bact_exopeptidase_dim_dom"/>
</dbReference>
<dbReference type="InterPro" id="IPR010158">
    <property type="entry name" value="Amidase_Cbmase"/>
</dbReference>
<comment type="cofactor">
    <cofactor evidence="3">
        <name>Zn(2+)</name>
        <dbReference type="ChEBI" id="CHEBI:29105"/>
    </cofactor>
    <text evidence="3">Binds 2 Zn(2+) ions per subunit.</text>
</comment>